<evidence type="ECO:0000256" key="1">
    <source>
        <dbReference type="SAM" id="MobiDB-lite"/>
    </source>
</evidence>
<dbReference type="Proteomes" id="UP001396898">
    <property type="component" value="Unassembled WGS sequence"/>
</dbReference>
<dbReference type="PANTHER" id="PTHR24148:SF82">
    <property type="entry name" value="HETEROKARYON INCOMPATIBILITY DOMAIN-CONTAINING PROTEIN"/>
    <property type="match status" value="1"/>
</dbReference>
<dbReference type="InterPro" id="IPR052895">
    <property type="entry name" value="HetReg/Transcr_Mod"/>
</dbReference>
<keyword evidence="4" id="KW-1185">Reference proteome</keyword>
<gene>
    <name evidence="3" type="ORF">PG991_012262</name>
</gene>
<evidence type="ECO:0000313" key="4">
    <source>
        <dbReference type="Proteomes" id="UP001396898"/>
    </source>
</evidence>
<feature type="compositionally biased region" description="Low complexity" evidence="1">
    <location>
        <begin position="357"/>
        <end position="366"/>
    </location>
</feature>
<accession>A0ABR1RA73</accession>
<dbReference type="PANTHER" id="PTHR24148">
    <property type="entry name" value="ANKYRIN REPEAT DOMAIN-CONTAINING PROTEIN 39 HOMOLOG-RELATED"/>
    <property type="match status" value="1"/>
</dbReference>
<protein>
    <recommendedName>
        <fullName evidence="2">Heterokaryon incompatibility domain-containing protein</fullName>
    </recommendedName>
</protein>
<organism evidence="3 4">
    <name type="scientific">Apiospora marii</name>
    <dbReference type="NCBI Taxonomy" id="335849"/>
    <lineage>
        <taxon>Eukaryota</taxon>
        <taxon>Fungi</taxon>
        <taxon>Dikarya</taxon>
        <taxon>Ascomycota</taxon>
        <taxon>Pezizomycotina</taxon>
        <taxon>Sordariomycetes</taxon>
        <taxon>Xylariomycetidae</taxon>
        <taxon>Amphisphaeriales</taxon>
        <taxon>Apiosporaceae</taxon>
        <taxon>Apiospora</taxon>
    </lineage>
</organism>
<evidence type="ECO:0000259" key="2">
    <source>
        <dbReference type="Pfam" id="PF06985"/>
    </source>
</evidence>
<dbReference type="EMBL" id="JAQQWI010000017">
    <property type="protein sequence ID" value="KAK8005965.1"/>
    <property type="molecule type" value="Genomic_DNA"/>
</dbReference>
<proteinExistence type="predicted"/>
<evidence type="ECO:0000313" key="3">
    <source>
        <dbReference type="EMBL" id="KAK8005965.1"/>
    </source>
</evidence>
<sequence>MEPTTALGVAAAATQFFDIARNLIGQYQDSRQPPVSQTAFRKTAVDLRKLSKTFKQRPEPPSHDGTDPLHKHQKALDQLIVDCDKTTEELIDLLDKVQPEDKEGSSAWASIGQAISSVWNADKIKNLEERVGTFQHQLTLRLVAYMEAKQGPTPFEEDNSLPKMMQSDNRIINMINNAHPDTRREAEERHSGVMSAVFRLLELEPAADDHETLRGSLAVVTLEELAGDVTSRYTALSYVWGNPVPVESIALTGCDVGIIANLAQALRDVRHTSRAVVLWADALCINQQDTKERSHQVWIVGDIYRSAVSTIIYLGPLEESVQFLFTHIAARNLERVRLQTEDPPNKPSTDTGPPGAPASGNNAPEADQVDSQTDQKNIHLGTAIRELCTNDWFTRAWAVPELVLSVDPRIQRGRILAR</sequence>
<feature type="domain" description="Heterokaryon incompatibility" evidence="2">
    <location>
        <begin position="233"/>
        <end position="401"/>
    </location>
</feature>
<comment type="caution">
    <text evidence="3">The sequence shown here is derived from an EMBL/GenBank/DDBJ whole genome shotgun (WGS) entry which is preliminary data.</text>
</comment>
<dbReference type="Pfam" id="PF06985">
    <property type="entry name" value="HET"/>
    <property type="match status" value="1"/>
</dbReference>
<feature type="region of interest" description="Disordered" evidence="1">
    <location>
        <begin position="337"/>
        <end position="373"/>
    </location>
</feature>
<reference evidence="3 4" key="1">
    <citation type="submission" date="2023-01" db="EMBL/GenBank/DDBJ databases">
        <title>Analysis of 21 Apiospora genomes using comparative genomics revels a genus with tremendous synthesis potential of carbohydrate active enzymes and secondary metabolites.</title>
        <authorList>
            <person name="Sorensen T."/>
        </authorList>
    </citation>
    <scope>NUCLEOTIDE SEQUENCE [LARGE SCALE GENOMIC DNA]</scope>
    <source>
        <strain evidence="3 4">CBS 20057</strain>
    </source>
</reference>
<dbReference type="InterPro" id="IPR010730">
    <property type="entry name" value="HET"/>
</dbReference>
<name>A0ABR1RA73_9PEZI</name>